<dbReference type="InterPro" id="IPR036286">
    <property type="entry name" value="LexA/Signal_pep-like_sf"/>
</dbReference>
<evidence type="ECO:0000313" key="9">
    <source>
        <dbReference type="Proteomes" id="UP000315389"/>
    </source>
</evidence>
<dbReference type="GO" id="GO:0006465">
    <property type="term" value="P:signal peptide processing"/>
    <property type="evidence" value="ECO:0007669"/>
    <property type="project" value="UniProtKB-UniRule"/>
</dbReference>
<dbReference type="EMBL" id="VFOS01000001">
    <property type="protein sequence ID" value="TQL63568.1"/>
    <property type="molecule type" value="Genomic_DNA"/>
</dbReference>
<accession>A0A542ZT80</accession>
<dbReference type="InterPro" id="IPR001733">
    <property type="entry name" value="Peptidase_S26B"/>
</dbReference>
<evidence type="ECO:0000256" key="2">
    <source>
        <dbReference type="ARBA" id="ARBA00022692"/>
    </source>
</evidence>
<dbReference type="GO" id="GO:0016020">
    <property type="term" value="C:membrane"/>
    <property type="evidence" value="ECO:0007669"/>
    <property type="project" value="UniProtKB-SubCell"/>
</dbReference>
<dbReference type="EC" id="3.4.21.89" evidence="5"/>
<feature type="region of interest" description="Disordered" evidence="6">
    <location>
        <begin position="163"/>
        <end position="183"/>
    </location>
</feature>
<feature type="compositionally biased region" description="Acidic residues" evidence="6">
    <location>
        <begin position="171"/>
        <end position="183"/>
    </location>
</feature>
<dbReference type="GO" id="GO:0004252">
    <property type="term" value="F:serine-type endopeptidase activity"/>
    <property type="evidence" value="ECO:0007669"/>
    <property type="project" value="UniProtKB-UniRule"/>
</dbReference>
<evidence type="ECO:0000256" key="5">
    <source>
        <dbReference type="NCBIfam" id="TIGR02228"/>
    </source>
</evidence>
<evidence type="ECO:0000256" key="1">
    <source>
        <dbReference type="ARBA" id="ARBA00004370"/>
    </source>
</evidence>
<evidence type="ECO:0000256" key="4">
    <source>
        <dbReference type="ARBA" id="ARBA00023136"/>
    </source>
</evidence>
<dbReference type="GO" id="GO:0009003">
    <property type="term" value="F:signal peptidase activity"/>
    <property type="evidence" value="ECO:0007669"/>
    <property type="project" value="UniProtKB-EC"/>
</dbReference>
<comment type="subcellular location">
    <subcellularLocation>
        <location evidence="1">Membrane</location>
    </subcellularLocation>
</comment>
<comment type="caution">
    <text evidence="8">The sequence shown here is derived from an EMBL/GenBank/DDBJ whole genome shotgun (WGS) entry which is preliminary data.</text>
</comment>
<organism evidence="8 9">
    <name type="scientific">Rarobacter faecitabidus</name>
    <dbReference type="NCBI Taxonomy" id="13243"/>
    <lineage>
        <taxon>Bacteria</taxon>
        <taxon>Bacillati</taxon>
        <taxon>Actinomycetota</taxon>
        <taxon>Actinomycetes</taxon>
        <taxon>Micrococcales</taxon>
        <taxon>Rarobacteraceae</taxon>
        <taxon>Rarobacter</taxon>
    </lineage>
</organism>
<gene>
    <name evidence="8" type="ORF">FB461_0029</name>
</gene>
<evidence type="ECO:0000313" key="8">
    <source>
        <dbReference type="EMBL" id="TQL63568.1"/>
    </source>
</evidence>
<dbReference type="AlphaFoldDB" id="A0A542ZT80"/>
<keyword evidence="9" id="KW-1185">Reference proteome</keyword>
<dbReference type="InterPro" id="IPR019533">
    <property type="entry name" value="Peptidase_S26"/>
</dbReference>
<dbReference type="SUPFAM" id="SSF51306">
    <property type="entry name" value="LexA/Signal peptidase"/>
    <property type="match status" value="1"/>
</dbReference>
<dbReference type="PRINTS" id="PR00728">
    <property type="entry name" value="SIGNALPTASE"/>
</dbReference>
<keyword evidence="4 7" id="KW-0472">Membrane</keyword>
<feature type="transmembrane region" description="Helical" evidence="7">
    <location>
        <begin position="12"/>
        <end position="36"/>
    </location>
</feature>
<proteinExistence type="predicted"/>
<keyword evidence="3 7" id="KW-1133">Transmembrane helix</keyword>
<keyword evidence="2 7" id="KW-0812">Transmembrane</keyword>
<protein>
    <recommendedName>
        <fullName evidence="5">Signal peptidase I</fullName>
        <ecNumber evidence="5">3.4.21.89</ecNumber>
    </recommendedName>
</protein>
<evidence type="ECO:0000256" key="6">
    <source>
        <dbReference type="SAM" id="MobiDB-lite"/>
    </source>
</evidence>
<dbReference type="PANTHER" id="PTHR10806:SF6">
    <property type="entry name" value="SIGNAL PEPTIDASE COMPLEX CATALYTIC SUBUNIT SEC11"/>
    <property type="match status" value="1"/>
</dbReference>
<reference evidence="8 9" key="1">
    <citation type="submission" date="2019-06" db="EMBL/GenBank/DDBJ databases">
        <title>Sequencing the genomes of 1000 actinobacteria strains.</title>
        <authorList>
            <person name="Klenk H.-P."/>
        </authorList>
    </citation>
    <scope>NUCLEOTIDE SEQUENCE [LARGE SCALE GENOMIC DNA]</scope>
    <source>
        <strain evidence="8 9">DSM 4813</strain>
    </source>
</reference>
<dbReference type="CDD" id="cd06530">
    <property type="entry name" value="S26_SPase_I"/>
    <property type="match status" value="1"/>
</dbReference>
<dbReference type="Proteomes" id="UP000315389">
    <property type="component" value="Unassembled WGS sequence"/>
</dbReference>
<dbReference type="RefSeq" id="WP_246045927.1">
    <property type="nucleotide sequence ID" value="NZ_BAAASV010000002.1"/>
</dbReference>
<dbReference type="NCBIfam" id="TIGR02228">
    <property type="entry name" value="sigpep_I_arch"/>
    <property type="match status" value="1"/>
</dbReference>
<sequence length="183" mass="19353">MLPTILRRVSNTLIWLLVIVGVGSGLVWSATAAHLIKPLVVISGSMEPTYKTGDLLIARPIPAEEIAVGDIASIYTPVLDRIVTHRVVDVATSPAGEIEVWMKGDANEAQDGGAYLTGESVWVPRVRIPGAGRVVIALSKRSVVIPLLIALAAVMAMTLLPRSENSREEPSDGAEPDASEVGT</sequence>
<evidence type="ECO:0000256" key="7">
    <source>
        <dbReference type="SAM" id="Phobius"/>
    </source>
</evidence>
<dbReference type="PANTHER" id="PTHR10806">
    <property type="entry name" value="SIGNAL PEPTIDASE COMPLEX CATALYTIC SUBUNIT SEC11"/>
    <property type="match status" value="1"/>
</dbReference>
<name>A0A542ZT80_RARFA</name>
<evidence type="ECO:0000256" key="3">
    <source>
        <dbReference type="ARBA" id="ARBA00022989"/>
    </source>
</evidence>